<dbReference type="OrthoDB" id="7409794at2"/>
<evidence type="ECO:0000313" key="3">
    <source>
        <dbReference type="Proteomes" id="UP000598997"/>
    </source>
</evidence>
<dbReference type="RefSeq" id="WP_066761924.1">
    <property type="nucleotide sequence ID" value="NZ_BMIO01000006.1"/>
</dbReference>
<dbReference type="Pfam" id="PF07811">
    <property type="entry name" value="TadE"/>
    <property type="match status" value="1"/>
</dbReference>
<proteinExistence type="predicted"/>
<comment type="caution">
    <text evidence="2">The sequence shown here is derived from an EMBL/GenBank/DDBJ whole genome shotgun (WGS) entry which is preliminary data.</text>
</comment>
<evidence type="ECO:0000259" key="1">
    <source>
        <dbReference type="Pfam" id="PF07811"/>
    </source>
</evidence>
<dbReference type="AlphaFoldDB" id="A0A917DL68"/>
<protein>
    <recommendedName>
        <fullName evidence="1">TadE-like domain-containing protein</fullName>
    </recommendedName>
</protein>
<dbReference type="EMBL" id="BMIO01000006">
    <property type="protein sequence ID" value="GGD46553.1"/>
    <property type="molecule type" value="Genomic_DNA"/>
</dbReference>
<name>A0A917DL68_9SPHN</name>
<dbReference type="Proteomes" id="UP000598997">
    <property type="component" value="Unassembled WGS sequence"/>
</dbReference>
<keyword evidence="3" id="KW-1185">Reference proteome</keyword>
<organism evidence="2 3">
    <name type="scientific">Croceicoccus pelagius</name>
    <dbReference type="NCBI Taxonomy" id="1703341"/>
    <lineage>
        <taxon>Bacteria</taxon>
        <taxon>Pseudomonadati</taxon>
        <taxon>Pseudomonadota</taxon>
        <taxon>Alphaproteobacteria</taxon>
        <taxon>Sphingomonadales</taxon>
        <taxon>Erythrobacteraceae</taxon>
        <taxon>Croceicoccus</taxon>
    </lineage>
</organism>
<gene>
    <name evidence="2" type="ORF">GCM10010989_20990</name>
</gene>
<sequence>MLRILRKFHRDQAGSTLIETAFVAPALIAMTLGGVEISAMVARQTEMQSVAANGMEIILAAAPENDADVERTISELKEYLAEAGDLTVVETGAQIEAGQVSVYKRWRCGNNSTRQATEGCANTSQTESAFLVIYMKDTYSPIWTNYGIGQNLTFEVKRSIQIG</sequence>
<accession>A0A917DL68</accession>
<evidence type="ECO:0000313" key="2">
    <source>
        <dbReference type="EMBL" id="GGD46553.1"/>
    </source>
</evidence>
<reference evidence="2 3" key="1">
    <citation type="journal article" date="2014" name="Int. J. Syst. Evol. Microbiol.">
        <title>Complete genome sequence of Corynebacterium casei LMG S-19264T (=DSM 44701T), isolated from a smear-ripened cheese.</title>
        <authorList>
            <consortium name="US DOE Joint Genome Institute (JGI-PGF)"/>
            <person name="Walter F."/>
            <person name="Albersmeier A."/>
            <person name="Kalinowski J."/>
            <person name="Ruckert C."/>
        </authorList>
    </citation>
    <scope>NUCLEOTIDE SEQUENCE [LARGE SCALE GENOMIC DNA]</scope>
    <source>
        <strain evidence="2 3">CGMCC 1.15358</strain>
    </source>
</reference>
<feature type="domain" description="TadE-like" evidence="1">
    <location>
        <begin position="14"/>
        <end position="54"/>
    </location>
</feature>
<dbReference type="InterPro" id="IPR012495">
    <property type="entry name" value="TadE-like_dom"/>
</dbReference>